<dbReference type="InterPro" id="IPR052356">
    <property type="entry name" value="Thiol_S-MT"/>
</dbReference>
<dbReference type="SUPFAM" id="SSF53335">
    <property type="entry name" value="S-adenosyl-L-methionine-dependent methyltransferases"/>
    <property type="match status" value="1"/>
</dbReference>
<keyword evidence="2" id="KW-0830">Ubiquinone</keyword>
<dbReference type="RefSeq" id="WP_203736840.1">
    <property type="nucleotide sequence ID" value="NZ_BOMO01000002.1"/>
</dbReference>
<dbReference type="GO" id="GO:0032259">
    <property type="term" value="P:methylation"/>
    <property type="evidence" value="ECO:0007669"/>
    <property type="project" value="UniProtKB-KW"/>
</dbReference>
<proteinExistence type="predicted"/>
<comment type="caution">
    <text evidence="2">The sequence shown here is derived from an EMBL/GenBank/DDBJ whole genome shotgun (WGS) entry which is preliminary data.</text>
</comment>
<dbReference type="GO" id="GO:0008757">
    <property type="term" value="F:S-adenosylmethionine-dependent methyltransferase activity"/>
    <property type="evidence" value="ECO:0007669"/>
    <property type="project" value="InterPro"/>
</dbReference>
<feature type="domain" description="Methyltransferase type 11" evidence="1">
    <location>
        <begin position="42"/>
        <end position="137"/>
    </location>
</feature>
<dbReference type="CDD" id="cd02440">
    <property type="entry name" value="AdoMet_MTases"/>
    <property type="match status" value="1"/>
</dbReference>
<sequence length="210" mass="23082">MTGNPVRGRLNAGVLRALDGYAHRVLGEHKRRMFADLPQTVVEIGPGTGANLRYYRPGTRLVAVEPNPYMHKVLKSTAERDRIALDLLPGAGGAESIDLPDASVDAVVSTLVLCTVPDPAAVLREVRRVLRPGGRLLLLEHVRAEERSGHAVVQRLVARPWRWFFEGCDVGRDIEGMLRDAGFATVRVDRHRARSVLVPINPQIVGVAVR</sequence>
<keyword evidence="3" id="KW-1185">Reference proteome</keyword>
<dbReference type="InterPro" id="IPR029063">
    <property type="entry name" value="SAM-dependent_MTases_sf"/>
</dbReference>
<dbReference type="Pfam" id="PF08241">
    <property type="entry name" value="Methyltransf_11"/>
    <property type="match status" value="1"/>
</dbReference>
<keyword evidence="2" id="KW-0808">Transferase</keyword>
<dbReference type="EMBL" id="PVMZ01000006">
    <property type="protein sequence ID" value="PRX21332.1"/>
    <property type="molecule type" value="Genomic_DNA"/>
</dbReference>
<dbReference type="InterPro" id="IPR013216">
    <property type="entry name" value="Methyltransf_11"/>
</dbReference>
<gene>
    <name evidence="2" type="ORF">CLV67_106109</name>
</gene>
<accession>A0A2T0KDF4</accession>
<dbReference type="Gene3D" id="3.40.50.150">
    <property type="entry name" value="Vaccinia Virus protein VP39"/>
    <property type="match status" value="1"/>
</dbReference>
<dbReference type="AlphaFoldDB" id="A0A2T0KDF4"/>
<keyword evidence="2" id="KW-0489">Methyltransferase</keyword>
<dbReference type="Proteomes" id="UP000239415">
    <property type="component" value="Unassembled WGS sequence"/>
</dbReference>
<evidence type="ECO:0000313" key="3">
    <source>
        <dbReference type="Proteomes" id="UP000239415"/>
    </source>
</evidence>
<dbReference type="PANTHER" id="PTHR45036:SF1">
    <property type="entry name" value="METHYLTRANSFERASE LIKE 7A"/>
    <property type="match status" value="1"/>
</dbReference>
<organism evidence="2 3">
    <name type="scientific">Actinoplanes italicus</name>
    <dbReference type="NCBI Taxonomy" id="113567"/>
    <lineage>
        <taxon>Bacteria</taxon>
        <taxon>Bacillati</taxon>
        <taxon>Actinomycetota</taxon>
        <taxon>Actinomycetes</taxon>
        <taxon>Micromonosporales</taxon>
        <taxon>Micromonosporaceae</taxon>
        <taxon>Actinoplanes</taxon>
    </lineage>
</organism>
<name>A0A2T0KDF4_9ACTN</name>
<evidence type="ECO:0000259" key="1">
    <source>
        <dbReference type="Pfam" id="PF08241"/>
    </source>
</evidence>
<reference evidence="2 3" key="1">
    <citation type="submission" date="2018-03" db="EMBL/GenBank/DDBJ databases">
        <title>Genomic Encyclopedia of Archaeal and Bacterial Type Strains, Phase II (KMG-II): from individual species to whole genera.</title>
        <authorList>
            <person name="Goeker M."/>
        </authorList>
    </citation>
    <scope>NUCLEOTIDE SEQUENCE [LARGE SCALE GENOMIC DNA]</scope>
    <source>
        <strain evidence="2 3">DSM 43146</strain>
    </source>
</reference>
<protein>
    <submittedName>
        <fullName evidence="2">Ubiquinone/menaquinone biosynthesis C-methylase UbiE</fullName>
    </submittedName>
</protein>
<evidence type="ECO:0000313" key="2">
    <source>
        <dbReference type="EMBL" id="PRX21332.1"/>
    </source>
</evidence>
<dbReference type="PANTHER" id="PTHR45036">
    <property type="entry name" value="METHYLTRANSFERASE LIKE 7B"/>
    <property type="match status" value="1"/>
</dbReference>